<keyword evidence="2" id="KW-1185">Reference proteome</keyword>
<protein>
    <submittedName>
        <fullName evidence="1">Uncharacterized protein</fullName>
    </submittedName>
</protein>
<dbReference type="EMBL" id="JACXVP010000002">
    <property type="protein sequence ID" value="KAG5620637.1"/>
    <property type="molecule type" value="Genomic_DNA"/>
</dbReference>
<dbReference type="Proteomes" id="UP000824120">
    <property type="component" value="Chromosome 2"/>
</dbReference>
<dbReference type="PANTHER" id="PTHR46238">
    <property type="entry name" value="REVERSE TRANSCRIPTASE DOMAIN-CONTAINING PROTEIN"/>
    <property type="match status" value="1"/>
</dbReference>
<name>A0A9J6A7R8_SOLCO</name>
<dbReference type="OrthoDB" id="768353at2759"/>
<dbReference type="PANTHER" id="PTHR46238:SF8">
    <property type="entry name" value="ENDONUCLEASE_EXONUCLEASE_PHOSPHATASE DOMAIN-CONTAINING PROTEIN"/>
    <property type="match status" value="1"/>
</dbReference>
<dbReference type="AlphaFoldDB" id="A0A9J6A7R8"/>
<accession>A0A9J6A7R8</accession>
<comment type="caution">
    <text evidence="1">The sequence shown here is derived from an EMBL/GenBank/DDBJ whole genome shotgun (WGS) entry which is preliminary data.</text>
</comment>
<evidence type="ECO:0000313" key="1">
    <source>
        <dbReference type="EMBL" id="KAG5620637.1"/>
    </source>
</evidence>
<evidence type="ECO:0000313" key="2">
    <source>
        <dbReference type="Proteomes" id="UP000824120"/>
    </source>
</evidence>
<reference evidence="1 2" key="1">
    <citation type="submission" date="2020-09" db="EMBL/GenBank/DDBJ databases">
        <title>De no assembly of potato wild relative species, Solanum commersonii.</title>
        <authorList>
            <person name="Cho K."/>
        </authorList>
    </citation>
    <scope>NUCLEOTIDE SEQUENCE [LARGE SCALE GENOMIC DNA]</scope>
    <source>
        <strain evidence="1">LZ3.2</strain>
        <tissue evidence="1">Leaf</tissue>
    </source>
</reference>
<sequence>MLFAYDIVLIKETRGGVNDRLQIWRQNLESKRFRLCMIKTEYLECKFSDVTHEASMEVILDTQFVPKRERFKYLWSLIPRNGENDNDITHRNGAAWMKWRLASVLASQELPGPEDASSRNEDVEMNVIRNEDIQDKARETFVVNKMRQCVMKRCEKLDIMRSKRGRGKPKMYSGEVIKLDSEYFQLTEDMTLDRRVSRIRVEGFALHPMLVATFSTLFSSSLHLNLQHLSQGSFENNLHLHEVVGRCGKWKRILIFRSSDGYEYAKAPYMMDNNVNNQIMIRCRYKKDEIQPIRGGPVVWAWDFHVGGFKFEPLASESKGFAFWVELVAPGLPSASYLSYVVCKLLHRSGGFILCASKG</sequence>
<organism evidence="1 2">
    <name type="scientific">Solanum commersonii</name>
    <name type="common">Commerson's wild potato</name>
    <name type="synonym">Commerson's nightshade</name>
    <dbReference type="NCBI Taxonomy" id="4109"/>
    <lineage>
        <taxon>Eukaryota</taxon>
        <taxon>Viridiplantae</taxon>
        <taxon>Streptophyta</taxon>
        <taxon>Embryophyta</taxon>
        <taxon>Tracheophyta</taxon>
        <taxon>Spermatophyta</taxon>
        <taxon>Magnoliopsida</taxon>
        <taxon>eudicotyledons</taxon>
        <taxon>Gunneridae</taxon>
        <taxon>Pentapetalae</taxon>
        <taxon>asterids</taxon>
        <taxon>lamiids</taxon>
        <taxon>Solanales</taxon>
        <taxon>Solanaceae</taxon>
        <taxon>Solanoideae</taxon>
        <taxon>Solaneae</taxon>
        <taxon>Solanum</taxon>
    </lineage>
</organism>
<gene>
    <name evidence="1" type="ORF">H5410_005855</name>
</gene>
<proteinExistence type="predicted"/>